<organism evidence="2">
    <name type="scientific">Timema californicum</name>
    <name type="common">California timema</name>
    <name type="synonym">Walking stick</name>
    <dbReference type="NCBI Taxonomy" id="61474"/>
    <lineage>
        <taxon>Eukaryota</taxon>
        <taxon>Metazoa</taxon>
        <taxon>Ecdysozoa</taxon>
        <taxon>Arthropoda</taxon>
        <taxon>Hexapoda</taxon>
        <taxon>Insecta</taxon>
        <taxon>Pterygota</taxon>
        <taxon>Neoptera</taxon>
        <taxon>Polyneoptera</taxon>
        <taxon>Phasmatodea</taxon>
        <taxon>Timematodea</taxon>
        <taxon>Timematoidea</taxon>
        <taxon>Timematidae</taxon>
        <taxon>Timema</taxon>
    </lineage>
</organism>
<feature type="compositionally biased region" description="Basic and acidic residues" evidence="1">
    <location>
        <begin position="76"/>
        <end position="85"/>
    </location>
</feature>
<feature type="region of interest" description="Disordered" evidence="1">
    <location>
        <begin position="184"/>
        <end position="240"/>
    </location>
</feature>
<evidence type="ECO:0000313" key="2">
    <source>
        <dbReference type="EMBL" id="CAD7571128.1"/>
    </source>
</evidence>
<feature type="compositionally biased region" description="Polar residues" evidence="1">
    <location>
        <begin position="318"/>
        <end position="328"/>
    </location>
</feature>
<accession>A0A7R9J279</accession>
<feature type="region of interest" description="Disordered" evidence="1">
    <location>
        <begin position="272"/>
        <end position="340"/>
    </location>
</feature>
<feature type="compositionally biased region" description="Polar residues" evidence="1">
    <location>
        <begin position="199"/>
        <end position="225"/>
    </location>
</feature>
<dbReference type="EMBL" id="OE180350">
    <property type="protein sequence ID" value="CAD7571128.1"/>
    <property type="molecule type" value="Genomic_DNA"/>
</dbReference>
<feature type="compositionally biased region" description="Polar residues" evidence="1">
    <location>
        <begin position="14"/>
        <end position="30"/>
    </location>
</feature>
<evidence type="ECO:0000256" key="1">
    <source>
        <dbReference type="SAM" id="MobiDB-lite"/>
    </source>
</evidence>
<sequence length="340" mass="35936">MFSSVDRLTSMTFSVTATNSLSPQGGQSSTCKEKHQQNEDDVWEQDVDFSAIAASRNSQWEESGANSSSDEDERGEPDGREEDHMDVDIIDQWPAPSEAAVAPVAVDASNPWGHSDPLVASAPILPEQASWANFDSPGFADFEANFTASGLADLKDVETVESIEKTPSVPKIDNSSCNSMLAITNADDSPDKAPAGRTLPSQEPHTSGQEEITPQQLPESGSDDNANPRAETASSEQLMDNHSIVKLKHVLPHVEAQESYFVGRFLSSQGLIADSNTGSGDQAEGPPLPEPSPQENGPVLEPPILDGSTDVPAKSKSAEGSSPPTSLATTTTTTIPNGPV</sequence>
<protein>
    <submittedName>
        <fullName evidence="2">(California timema) hypothetical protein</fullName>
    </submittedName>
</protein>
<reference evidence="2" key="1">
    <citation type="submission" date="2020-11" db="EMBL/GenBank/DDBJ databases">
        <authorList>
            <person name="Tran Van P."/>
        </authorList>
    </citation>
    <scope>NUCLEOTIDE SEQUENCE</scope>
</reference>
<feature type="region of interest" description="Disordered" evidence="1">
    <location>
        <begin position="14"/>
        <end position="85"/>
    </location>
</feature>
<name>A0A7R9J279_TIMCA</name>
<feature type="compositionally biased region" description="Polar residues" evidence="1">
    <location>
        <begin position="55"/>
        <end position="68"/>
    </location>
</feature>
<gene>
    <name evidence="2" type="ORF">TCMB3V08_LOCUS3811</name>
</gene>
<proteinExistence type="predicted"/>
<dbReference type="AlphaFoldDB" id="A0A7R9J279"/>